<dbReference type="Proteomes" id="UP000190044">
    <property type="component" value="Unassembled WGS sequence"/>
</dbReference>
<proteinExistence type="predicted"/>
<reference evidence="2" key="1">
    <citation type="submission" date="2017-02" db="EMBL/GenBank/DDBJ databases">
        <authorList>
            <person name="Varghese N."/>
            <person name="Submissions S."/>
        </authorList>
    </citation>
    <scope>NUCLEOTIDE SEQUENCE [LARGE SCALE GENOMIC DNA]</scope>
    <source>
        <strain evidence="2">R11H</strain>
    </source>
</reference>
<dbReference type="AlphaFoldDB" id="A0A1T4ZRF3"/>
<gene>
    <name evidence="1" type="ORF">SAMN06295937_100158</name>
</gene>
<sequence length="246" mass="27796">MTNRPRLAPGPIHLRYQPVLETQRQRIADLPRLDRGRFRSFHGLKPRHRHRGLRAAETPFADRDKFGAAESGEPGIILRLCLRSLDRCAARSDQHRIGVFHRKPGTIDIGAAGCDQRVEQRSDIANIVRGCADAVRDLIADEARRLAVAAVVIVILRRQVDPARLYVFGLDTLGLGSRDQLVHRRGVCLHRRHSGRRSRGDTGADSRLIGTRTDLLADRKAQNRTLLCRCRHRRSSWLRKRGCGGQ</sequence>
<organism evidence="1 2">
    <name type="scientific">Sphingopyxis flava</name>
    <dbReference type="NCBI Taxonomy" id="1507287"/>
    <lineage>
        <taxon>Bacteria</taxon>
        <taxon>Pseudomonadati</taxon>
        <taxon>Pseudomonadota</taxon>
        <taxon>Alphaproteobacteria</taxon>
        <taxon>Sphingomonadales</taxon>
        <taxon>Sphingomonadaceae</taxon>
        <taxon>Sphingopyxis</taxon>
    </lineage>
</organism>
<keyword evidence="2" id="KW-1185">Reference proteome</keyword>
<name>A0A1T4ZRF3_9SPHN</name>
<protein>
    <submittedName>
        <fullName evidence="1">Uncharacterized protein</fullName>
    </submittedName>
</protein>
<accession>A0A1T4ZRF3</accession>
<evidence type="ECO:0000313" key="2">
    <source>
        <dbReference type="Proteomes" id="UP000190044"/>
    </source>
</evidence>
<dbReference type="EMBL" id="FUYP01000001">
    <property type="protein sequence ID" value="SKB25322.1"/>
    <property type="molecule type" value="Genomic_DNA"/>
</dbReference>
<evidence type="ECO:0000313" key="1">
    <source>
        <dbReference type="EMBL" id="SKB25322.1"/>
    </source>
</evidence>